<dbReference type="GO" id="GO:0009007">
    <property type="term" value="F:site-specific DNA-methyltransferase (adenine-specific) activity"/>
    <property type="evidence" value="ECO:0007669"/>
    <property type="project" value="UniProtKB-EC"/>
</dbReference>
<dbReference type="InterPro" id="IPR002052">
    <property type="entry name" value="DNA_methylase_N6_adenine_CS"/>
</dbReference>
<feature type="domain" description="Type II methyltransferase M.TaqI-like" evidence="6">
    <location>
        <begin position="411"/>
        <end position="600"/>
    </location>
</feature>
<dbReference type="SUPFAM" id="SSF53335">
    <property type="entry name" value="S-adenosyl-L-methionine-dependent methyltransferases"/>
    <property type="match status" value="1"/>
</dbReference>
<dbReference type="Proteomes" id="UP000256873">
    <property type="component" value="Unassembled WGS sequence"/>
</dbReference>
<accession>A0A3E0L6D9</accession>
<dbReference type="PANTHER" id="PTHR33841:SF1">
    <property type="entry name" value="DNA METHYLTRANSFERASE A"/>
    <property type="match status" value="1"/>
</dbReference>
<comment type="catalytic activity">
    <reaction evidence="5">
        <text>a 2'-deoxyadenosine in DNA + S-adenosyl-L-methionine = an N(6)-methyl-2'-deoxyadenosine in DNA + S-adenosyl-L-homocysteine + H(+)</text>
        <dbReference type="Rhea" id="RHEA:15197"/>
        <dbReference type="Rhea" id="RHEA-COMP:12418"/>
        <dbReference type="Rhea" id="RHEA-COMP:12419"/>
        <dbReference type="ChEBI" id="CHEBI:15378"/>
        <dbReference type="ChEBI" id="CHEBI:57856"/>
        <dbReference type="ChEBI" id="CHEBI:59789"/>
        <dbReference type="ChEBI" id="CHEBI:90615"/>
        <dbReference type="ChEBI" id="CHEBI:90616"/>
        <dbReference type="EC" id="2.1.1.72"/>
    </reaction>
</comment>
<dbReference type="InterPro" id="IPR029063">
    <property type="entry name" value="SAM-dependent_MTases_sf"/>
</dbReference>
<evidence type="ECO:0000313" key="7">
    <source>
        <dbReference type="EMBL" id="REJ43061.1"/>
    </source>
</evidence>
<keyword evidence="2 7" id="KW-0489">Methyltransferase</keyword>
<evidence type="ECO:0000259" key="6">
    <source>
        <dbReference type="Pfam" id="PF07669"/>
    </source>
</evidence>
<dbReference type="InterPro" id="IPR011639">
    <property type="entry name" value="MethylTrfase_TaqI-like_dom"/>
</dbReference>
<keyword evidence="4" id="KW-0949">S-adenosyl-L-methionine</keyword>
<evidence type="ECO:0000256" key="1">
    <source>
        <dbReference type="ARBA" id="ARBA00011900"/>
    </source>
</evidence>
<dbReference type="EMBL" id="QQWC01000002">
    <property type="protein sequence ID" value="REJ43061.1"/>
    <property type="molecule type" value="Genomic_DNA"/>
</dbReference>
<proteinExistence type="predicted"/>
<evidence type="ECO:0000256" key="2">
    <source>
        <dbReference type="ARBA" id="ARBA00022603"/>
    </source>
</evidence>
<evidence type="ECO:0000256" key="3">
    <source>
        <dbReference type="ARBA" id="ARBA00022679"/>
    </source>
</evidence>
<name>A0A3E0L6D9_9CHRO</name>
<dbReference type="Pfam" id="PF07669">
    <property type="entry name" value="Eco57I"/>
    <property type="match status" value="1"/>
</dbReference>
<dbReference type="PROSITE" id="PS00092">
    <property type="entry name" value="N6_MTASE"/>
    <property type="match status" value="1"/>
</dbReference>
<protein>
    <recommendedName>
        <fullName evidence="1">site-specific DNA-methyltransferase (adenine-specific)</fullName>
        <ecNumber evidence="1">2.1.1.72</ecNumber>
    </recommendedName>
</protein>
<evidence type="ECO:0000256" key="5">
    <source>
        <dbReference type="ARBA" id="ARBA00047942"/>
    </source>
</evidence>
<comment type="caution">
    <text evidence="7">The sequence shown here is derived from an EMBL/GenBank/DDBJ whole genome shotgun (WGS) entry which is preliminary data.</text>
</comment>
<evidence type="ECO:0000256" key="4">
    <source>
        <dbReference type="ARBA" id="ARBA00022691"/>
    </source>
</evidence>
<evidence type="ECO:0000313" key="8">
    <source>
        <dbReference type="Proteomes" id="UP000256873"/>
    </source>
</evidence>
<dbReference type="Gene3D" id="3.40.50.150">
    <property type="entry name" value="Vaccinia Virus protein VP39"/>
    <property type="match status" value="1"/>
</dbReference>
<dbReference type="PANTHER" id="PTHR33841">
    <property type="entry name" value="DNA METHYLTRANSFERASE YEEA-RELATED"/>
    <property type="match status" value="1"/>
</dbReference>
<dbReference type="PRINTS" id="PR00507">
    <property type="entry name" value="N12N6MTFRASE"/>
</dbReference>
<dbReference type="GO" id="GO:0003676">
    <property type="term" value="F:nucleic acid binding"/>
    <property type="evidence" value="ECO:0007669"/>
    <property type="project" value="InterPro"/>
</dbReference>
<organism evidence="7 8">
    <name type="scientific">Microcystis flos-aquae TF09</name>
    <dbReference type="NCBI Taxonomy" id="2060473"/>
    <lineage>
        <taxon>Bacteria</taxon>
        <taxon>Bacillati</taxon>
        <taxon>Cyanobacteriota</taxon>
        <taxon>Cyanophyceae</taxon>
        <taxon>Oscillatoriophycideae</taxon>
        <taxon>Chroococcales</taxon>
        <taxon>Microcystaceae</taxon>
        <taxon>Microcystis</taxon>
    </lineage>
</organism>
<dbReference type="InterPro" id="IPR050953">
    <property type="entry name" value="N4_N6_ade-DNA_methylase"/>
</dbReference>
<dbReference type="GO" id="GO:0006304">
    <property type="term" value="P:DNA modification"/>
    <property type="evidence" value="ECO:0007669"/>
    <property type="project" value="InterPro"/>
</dbReference>
<dbReference type="GO" id="GO:0032259">
    <property type="term" value="P:methylation"/>
    <property type="evidence" value="ECO:0007669"/>
    <property type="project" value="UniProtKB-KW"/>
</dbReference>
<keyword evidence="3" id="KW-0808">Transferase</keyword>
<gene>
    <name evidence="7" type="ORF">DWQ54_09265</name>
</gene>
<dbReference type="EC" id="2.1.1.72" evidence="1"/>
<dbReference type="AlphaFoldDB" id="A0A3E0L6D9"/>
<sequence length="1102" mass="128209">MMTANSAYELLEYAYDKLDFSQGDLVSSKASLSEITLEEWIEKGDWLELAKQVEAEKVFFVNNNPVIIFAKCDTQEDEKVRQIFNKIWCMARPSYLFLAKEGELAIYDLTKPPARSIEDWKKNNRPLEVAQNIREVTSKLYQYRREQIESGKLFEDERFETSNQRADQSLIKDLKTVRLALIRGGLSENKRKYAHALIGRSIFIRYLEDRGILTQEYFEAIAQNNATWKALLNAPDDQLNMETEAKQHYIKILSDKSFTYALFNRLSQDFNGDMFPSDEQEAESVEQRHLSLLQEFLHGNIDPQKKLFFWAYKFDIIPISLISSIYEEFYHESNTENIDNGTHYTPSSLVEFVLSKVLTSDCLTTHPRILDPCCGSGIFLVEAFRRIVRHRVYQNQEQRLSWQELREILKNQIAGIEINSEAIRITAFSLYLALLNYQEPRNILSQIKRGEKLPFLIYQANGLSEDNHFNNLVCDNAFQEFSNSEDLILSRNFSSQCADVVVGNPPWGSPKTKDKKGTKDLNIALQWCQERDYPVGDKERSQAFIWRVFDFLKDNGWSALVVSTGIFFKTHDKSKEFRQKWLNSVLLKEVVNFAHVRDIFFKSGNKNQSSASISPFASIIFQKVNQTELTLKDQVVTYWSAKKTAMIKNVQAVILSVMDRRGIRQSELFYNDSLWKIYYWGNHQDAGLIQGITLAPELKELHDPNNSGQGFTTGSAYSAPQWLSEYQNLPIPKFQRYSSIQKDWFTSSPKKVHRIANESLFYGERLLIKHGISQASRKKGEIIARLESENFSFTNSVNCIKLHDAEEWKYKIILGTLWSSLSRYYFFLTSSKWGIWHDGIYKDEYLSLPIIFPKDQGIREKVIDIVEQLQNCNPIKYSIEHPEEKTPEKIEAQLTELEYQLDEAIFDVYDLTIAERDLIRDMCDVGIEFYYNHINSKAVKPVESYPQQNQGLLNDINKNRQTQKGLEGYLQAFLDIWNRELEPDGEFSWQIIRPQFQGLENPMLAVIFSTQEYGEKPQPVSQSDQKQWIGIIAQLARQENGLLVPYNSHQIYLDGLVRSVSDTEIIIIKRNERRFWTRSMAREDAEATMLQIINLQESQERI</sequence>
<reference evidence="7 8" key="1">
    <citation type="submission" date="2017-10" db="EMBL/GenBank/DDBJ databases">
        <title>A large-scale comparative metagenomic study reveals the eutrophication-driven functional interactions in six Microcystis-epibionts communities.</title>
        <authorList>
            <person name="Li Q."/>
            <person name="Lin F."/>
        </authorList>
    </citation>
    <scope>NUCLEOTIDE SEQUENCE [LARGE SCALE GENOMIC DNA]</scope>
    <source>
        <strain evidence="7">TF09</strain>
    </source>
</reference>